<accession>A0A398DLE4</accession>
<protein>
    <submittedName>
        <fullName evidence="4">DNA-processing protein DprA</fullName>
    </submittedName>
</protein>
<dbReference type="RefSeq" id="WP_119085981.1">
    <property type="nucleotide sequence ID" value="NZ_QXIY01000030.1"/>
</dbReference>
<reference evidence="4 5" key="1">
    <citation type="submission" date="2018-09" db="EMBL/GenBank/DDBJ databases">
        <title>Discovery and Ecogenomic Context for Candidatus Cryosericales, a Global Caldiserica Order Active in Thawing Permafrost.</title>
        <authorList>
            <person name="Martinez M.A."/>
            <person name="Woodcroft B.J."/>
            <person name="Ignacio Espinoza J.C."/>
            <person name="Zayed A."/>
            <person name="Singleton C.M."/>
            <person name="Boyd J."/>
            <person name="Li Y.-F."/>
            <person name="Purvine S."/>
            <person name="Maughan H."/>
            <person name="Hodgkins S.B."/>
            <person name="Anderson D."/>
            <person name="Sederholm M."/>
            <person name="Temperton B."/>
            <person name="Saleska S.R."/>
            <person name="Tyson G.W."/>
            <person name="Rich V.I."/>
        </authorList>
    </citation>
    <scope>NUCLEOTIDE SEQUENCE [LARGE SCALE GENOMIC DNA]</scope>
    <source>
        <strain evidence="4 5">SMC1</strain>
    </source>
</reference>
<dbReference type="GO" id="GO:0009294">
    <property type="term" value="P:DNA-mediated transformation"/>
    <property type="evidence" value="ECO:0007669"/>
    <property type="project" value="InterPro"/>
</dbReference>
<dbReference type="OrthoDB" id="9785707at2"/>
<gene>
    <name evidence="4" type="ORF">SMC1_06570</name>
</gene>
<keyword evidence="5" id="KW-1185">Reference proteome</keyword>
<comment type="similarity">
    <text evidence="1">Belongs to the DprA/Smf family.</text>
</comment>
<dbReference type="EMBL" id="QXIY01000030">
    <property type="protein sequence ID" value="RIE16402.1"/>
    <property type="molecule type" value="Genomic_DNA"/>
</dbReference>
<sequence length="403" mass="43208">MSTTLSPDGQAILLLTAPLMAGRMELSADLLTLGEYGCLAVFLHEVQRGPGDLLTVDADSLIRQCQEIVDGDRLRQLLGRGFLLSQAVDRWQARAIWVVTSADTSYPQRLKERLKDNAPAVLYGCGDATILETGGLAVVGSRNATPALQTYTEHIGQLAAHAQQTVVSGGARGIDQASMRGALEAGGTAVGMFADSLEQAALYREYRSPLMEGRLVLVSPYDPMAGFNVGNAMQRNKLIYALADAALVISSDYQKGGTWAGAVEQLTKLRLVPVFVRSCGDIGKGIQELQNMGALPWPNPSNPAELVRTLRLEQDPTTTTHNEEVVPTHAHQSMAEPPIAMQTKPAPTKRRARPAKPAGIIAEPTLFDSTPEAITPKKRAATAHKKTEGKTDGEEGEADHADD</sequence>
<organism evidence="4 5">
    <name type="scientific">Candidatus Cryosericum septentrionale</name>
    <dbReference type="NCBI Taxonomy" id="2290913"/>
    <lineage>
        <taxon>Bacteria</taxon>
        <taxon>Pseudomonadati</taxon>
        <taxon>Caldisericota/Cryosericota group</taxon>
        <taxon>Candidatus Cryosericota</taxon>
        <taxon>Candidatus Cryosericia</taxon>
        <taxon>Candidatus Cryosericales</taxon>
        <taxon>Candidatus Cryosericaceae</taxon>
        <taxon>Candidatus Cryosericum</taxon>
    </lineage>
</organism>
<feature type="domain" description="Smf/DprA SLOG" evidence="3">
    <location>
        <begin position="98"/>
        <end position="276"/>
    </location>
</feature>
<dbReference type="Gene3D" id="3.40.50.450">
    <property type="match status" value="1"/>
</dbReference>
<dbReference type="PANTHER" id="PTHR43022">
    <property type="entry name" value="PROTEIN SMF"/>
    <property type="match status" value="1"/>
</dbReference>
<dbReference type="SUPFAM" id="SSF102405">
    <property type="entry name" value="MCP/YpsA-like"/>
    <property type="match status" value="1"/>
</dbReference>
<proteinExistence type="inferred from homology"/>
<dbReference type="Proteomes" id="UP000266113">
    <property type="component" value="Unassembled WGS sequence"/>
</dbReference>
<feature type="region of interest" description="Disordered" evidence="2">
    <location>
        <begin position="343"/>
        <end position="403"/>
    </location>
</feature>
<name>A0A398DLE4_9BACT</name>
<comment type="caution">
    <text evidence="4">The sequence shown here is derived from an EMBL/GenBank/DDBJ whole genome shotgun (WGS) entry which is preliminary data.</text>
</comment>
<dbReference type="Pfam" id="PF02481">
    <property type="entry name" value="DNA_processg_A"/>
    <property type="match status" value="1"/>
</dbReference>
<evidence type="ECO:0000256" key="1">
    <source>
        <dbReference type="ARBA" id="ARBA00006525"/>
    </source>
</evidence>
<evidence type="ECO:0000259" key="3">
    <source>
        <dbReference type="Pfam" id="PF02481"/>
    </source>
</evidence>
<dbReference type="InterPro" id="IPR057666">
    <property type="entry name" value="DrpA_SLOG"/>
</dbReference>
<evidence type="ECO:0000313" key="4">
    <source>
        <dbReference type="EMBL" id="RIE16402.1"/>
    </source>
</evidence>
<dbReference type="PANTHER" id="PTHR43022:SF1">
    <property type="entry name" value="PROTEIN SMF"/>
    <property type="match status" value="1"/>
</dbReference>
<evidence type="ECO:0000256" key="2">
    <source>
        <dbReference type="SAM" id="MobiDB-lite"/>
    </source>
</evidence>
<dbReference type="AlphaFoldDB" id="A0A398DLE4"/>
<dbReference type="InterPro" id="IPR003488">
    <property type="entry name" value="DprA"/>
</dbReference>
<evidence type="ECO:0000313" key="5">
    <source>
        <dbReference type="Proteomes" id="UP000266113"/>
    </source>
</evidence>
<feature type="compositionally biased region" description="Acidic residues" evidence="2">
    <location>
        <begin position="394"/>
        <end position="403"/>
    </location>
</feature>